<dbReference type="PATRIC" id="fig|1702221.3.peg.2278"/>
<sequence>MTHEELIQRFSHTPVRQGRAVFSMLFILTNRLQTLFDSRIPDVTLKQFMLLSILHQAGTPQTLTELGVLLGCSRQNVKKLADILQRKGFVAVIPHPRDPRAVALETTERTDRFFGEDFRKYQEELQALFSVYTADELATLFRLLSRMFEGIDCLAAQGRGETAKGESEV</sequence>
<organism evidence="2 3">
    <name type="scientific">Faecalibaculum rodentium</name>
    <dbReference type="NCBI Taxonomy" id="1702221"/>
    <lineage>
        <taxon>Bacteria</taxon>
        <taxon>Bacillati</taxon>
        <taxon>Bacillota</taxon>
        <taxon>Erysipelotrichia</taxon>
        <taxon>Erysipelotrichales</taxon>
        <taxon>Erysipelotrichaceae</taxon>
        <taxon>Faecalibaculum</taxon>
    </lineage>
</organism>
<keyword evidence="3" id="KW-1185">Reference proteome</keyword>
<accession>A0A140DXV3</accession>
<dbReference type="AlphaFoldDB" id="A0A140DXV3"/>
<dbReference type="Pfam" id="PF01047">
    <property type="entry name" value="MarR"/>
    <property type="match status" value="1"/>
</dbReference>
<dbReference type="PANTHER" id="PTHR33164">
    <property type="entry name" value="TRANSCRIPTIONAL REGULATOR, MARR FAMILY"/>
    <property type="match status" value="1"/>
</dbReference>
<dbReference type="OrthoDB" id="1644269at2"/>
<dbReference type="PRINTS" id="PR00598">
    <property type="entry name" value="HTHMARR"/>
</dbReference>
<dbReference type="InterPro" id="IPR000835">
    <property type="entry name" value="HTH_MarR-typ"/>
</dbReference>
<dbReference type="InterPro" id="IPR039422">
    <property type="entry name" value="MarR/SlyA-like"/>
</dbReference>
<dbReference type="SUPFAM" id="SSF46785">
    <property type="entry name" value="Winged helix' DNA-binding domain"/>
    <property type="match status" value="1"/>
</dbReference>
<dbReference type="GeneID" id="78478889"/>
<dbReference type="Gene3D" id="1.10.10.10">
    <property type="entry name" value="Winged helix-like DNA-binding domain superfamily/Winged helix DNA-binding domain"/>
    <property type="match status" value="1"/>
</dbReference>
<dbReference type="GO" id="GO:0003700">
    <property type="term" value="F:DNA-binding transcription factor activity"/>
    <property type="evidence" value="ECO:0007669"/>
    <property type="project" value="InterPro"/>
</dbReference>
<dbReference type="InterPro" id="IPR036390">
    <property type="entry name" value="WH_DNA-bd_sf"/>
</dbReference>
<dbReference type="KEGG" id="fro:AALO17_23460"/>
<dbReference type="Proteomes" id="UP000069771">
    <property type="component" value="Chromosome"/>
</dbReference>
<evidence type="ECO:0000313" key="3">
    <source>
        <dbReference type="Proteomes" id="UP000069771"/>
    </source>
</evidence>
<evidence type="ECO:0000259" key="1">
    <source>
        <dbReference type="PROSITE" id="PS50995"/>
    </source>
</evidence>
<evidence type="ECO:0000313" key="2">
    <source>
        <dbReference type="EMBL" id="AMK55480.1"/>
    </source>
</evidence>
<dbReference type="InterPro" id="IPR036388">
    <property type="entry name" value="WH-like_DNA-bd_sf"/>
</dbReference>
<proteinExistence type="predicted"/>
<dbReference type="PROSITE" id="PS50995">
    <property type="entry name" value="HTH_MARR_2"/>
    <property type="match status" value="1"/>
</dbReference>
<dbReference type="SMART" id="SM00347">
    <property type="entry name" value="HTH_MARR"/>
    <property type="match status" value="1"/>
</dbReference>
<dbReference type="EMBL" id="CP011391">
    <property type="protein sequence ID" value="AMK55480.1"/>
    <property type="molecule type" value="Genomic_DNA"/>
</dbReference>
<dbReference type="RefSeq" id="WP_067559197.1">
    <property type="nucleotide sequence ID" value="NZ_CANRYF010000008.1"/>
</dbReference>
<protein>
    <recommendedName>
        <fullName evidence="1">HTH marR-type domain-containing protein</fullName>
    </recommendedName>
</protein>
<dbReference type="STRING" id="1702221.AALO17_23460"/>
<feature type="domain" description="HTH marR-type" evidence="1">
    <location>
        <begin position="18"/>
        <end position="149"/>
    </location>
</feature>
<dbReference type="GO" id="GO:0006950">
    <property type="term" value="P:response to stress"/>
    <property type="evidence" value="ECO:0007669"/>
    <property type="project" value="TreeGrafter"/>
</dbReference>
<dbReference type="PANTHER" id="PTHR33164:SF89">
    <property type="entry name" value="MARR FAMILY REGULATORY PROTEIN"/>
    <property type="match status" value="1"/>
</dbReference>
<gene>
    <name evidence="2" type="ORF">AALO17_23460</name>
</gene>
<reference evidence="2 3" key="1">
    <citation type="journal article" date="2016" name="Gut Pathog.">
        <title>Whole genome sequencing of "Faecalibaculum rodentium" ALO17, isolated from C57BL/6J laboratory mouse feces.</title>
        <authorList>
            <person name="Lim S."/>
            <person name="Chang D.H."/>
            <person name="Ahn S."/>
            <person name="Kim B.C."/>
        </authorList>
    </citation>
    <scope>NUCLEOTIDE SEQUENCE [LARGE SCALE GENOMIC DNA]</scope>
    <source>
        <strain evidence="2 3">Alo17</strain>
    </source>
</reference>
<name>A0A140DXV3_9FIRM</name>